<keyword evidence="5 7" id="KW-1133">Transmembrane helix</keyword>
<dbReference type="InterPro" id="IPR045879">
    <property type="entry name" value="B561A"/>
</dbReference>
<dbReference type="PANTHER" id="PTHR47281:SF1">
    <property type="entry name" value="OS09G0557700 PROTEIN"/>
    <property type="match status" value="1"/>
</dbReference>
<evidence type="ECO:0000259" key="8">
    <source>
        <dbReference type="PROSITE" id="PS50836"/>
    </source>
</evidence>
<gene>
    <name evidence="11" type="ORF">WJX81_003838</name>
</gene>
<keyword evidence="2" id="KW-0813">Transport</keyword>
<dbReference type="SMART" id="SM00665">
    <property type="entry name" value="B561"/>
    <property type="match status" value="1"/>
</dbReference>
<dbReference type="Gene3D" id="1.20.120.1770">
    <property type="match status" value="1"/>
</dbReference>
<evidence type="ECO:0000256" key="3">
    <source>
        <dbReference type="ARBA" id="ARBA00022692"/>
    </source>
</evidence>
<protein>
    <recommendedName>
        <fullName evidence="13">Cytochrome b561 domain-containing protein</fullName>
    </recommendedName>
</protein>
<evidence type="ECO:0000313" key="11">
    <source>
        <dbReference type="EMBL" id="KAK9837455.1"/>
    </source>
</evidence>
<keyword evidence="12" id="KW-1185">Reference proteome</keyword>
<keyword evidence="4" id="KW-0249">Electron transport</keyword>
<feature type="transmembrane region" description="Helical" evidence="7">
    <location>
        <begin position="812"/>
        <end position="834"/>
    </location>
</feature>
<accession>A0AAW1RUZ1</accession>
<evidence type="ECO:0000259" key="10">
    <source>
        <dbReference type="PROSITE" id="PS51549"/>
    </source>
</evidence>
<dbReference type="AlphaFoldDB" id="A0AAW1RUZ1"/>
<organism evidence="11 12">
    <name type="scientific">Elliptochloris bilobata</name>
    <dbReference type="NCBI Taxonomy" id="381761"/>
    <lineage>
        <taxon>Eukaryota</taxon>
        <taxon>Viridiplantae</taxon>
        <taxon>Chlorophyta</taxon>
        <taxon>core chlorophytes</taxon>
        <taxon>Trebouxiophyceae</taxon>
        <taxon>Trebouxiophyceae incertae sedis</taxon>
        <taxon>Elliptochloris clade</taxon>
        <taxon>Elliptochloris</taxon>
    </lineage>
</organism>
<dbReference type="InterPro" id="IPR005018">
    <property type="entry name" value="DOMON_domain"/>
</dbReference>
<dbReference type="PANTHER" id="PTHR47281">
    <property type="entry name" value="OS09G0557700 PROTEIN"/>
    <property type="match status" value="1"/>
</dbReference>
<dbReference type="Proteomes" id="UP001445335">
    <property type="component" value="Unassembled WGS sequence"/>
</dbReference>
<evidence type="ECO:0000256" key="2">
    <source>
        <dbReference type="ARBA" id="ARBA00022448"/>
    </source>
</evidence>
<proteinExistence type="predicted"/>
<dbReference type="InterPro" id="IPR045266">
    <property type="entry name" value="DOH_DOMON"/>
</dbReference>
<dbReference type="InterPro" id="IPR006593">
    <property type="entry name" value="Cyt_b561/ferric_Rdtase_TM"/>
</dbReference>
<comment type="caution">
    <text evidence="11">The sequence shown here is derived from an EMBL/GenBank/DDBJ whole genome shotgun (WGS) entry which is preliminary data.</text>
</comment>
<reference evidence="11 12" key="1">
    <citation type="journal article" date="2024" name="Nat. Commun.">
        <title>Phylogenomics reveals the evolutionary origins of lichenization in chlorophyte algae.</title>
        <authorList>
            <person name="Puginier C."/>
            <person name="Libourel C."/>
            <person name="Otte J."/>
            <person name="Skaloud P."/>
            <person name="Haon M."/>
            <person name="Grisel S."/>
            <person name="Petersen M."/>
            <person name="Berrin J.G."/>
            <person name="Delaux P.M."/>
            <person name="Dal Grande F."/>
            <person name="Keller J."/>
        </authorList>
    </citation>
    <scope>NUCLEOTIDE SEQUENCE [LARGE SCALE GENOMIC DNA]</scope>
    <source>
        <strain evidence="11 12">SAG 245.80</strain>
    </source>
</reference>
<feature type="transmembrane region" description="Helical" evidence="7">
    <location>
        <begin position="676"/>
        <end position="695"/>
    </location>
</feature>
<evidence type="ECO:0000256" key="7">
    <source>
        <dbReference type="SAM" id="Phobius"/>
    </source>
</evidence>
<evidence type="ECO:0000259" key="9">
    <source>
        <dbReference type="PROSITE" id="PS50939"/>
    </source>
</evidence>
<dbReference type="SMART" id="SM00686">
    <property type="entry name" value="DM13"/>
    <property type="match status" value="1"/>
</dbReference>
<dbReference type="PROSITE" id="PS50836">
    <property type="entry name" value="DOMON"/>
    <property type="match status" value="1"/>
</dbReference>
<dbReference type="InterPro" id="IPR057443">
    <property type="entry name" value="At5g54830-like"/>
</dbReference>
<comment type="subcellular location">
    <subcellularLocation>
        <location evidence="1">Membrane</location>
    </subcellularLocation>
</comment>
<dbReference type="GO" id="GO:0016020">
    <property type="term" value="C:membrane"/>
    <property type="evidence" value="ECO:0007669"/>
    <property type="project" value="UniProtKB-SubCell"/>
</dbReference>
<keyword evidence="6 7" id="KW-0472">Membrane</keyword>
<dbReference type="EMBL" id="JALJOU010000021">
    <property type="protein sequence ID" value="KAK9837455.1"/>
    <property type="molecule type" value="Genomic_DNA"/>
</dbReference>
<dbReference type="SMART" id="SM00664">
    <property type="entry name" value="DoH"/>
    <property type="match status" value="1"/>
</dbReference>
<dbReference type="CDD" id="cd08760">
    <property type="entry name" value="Cyt_b561_FRRS1_like"/>
    <property type="match status" value="1"/>
</dbReference>
<feature type="transmembrane region" description="Helical" evidence="7">
    <location>
        <begin position="715"/>
        <end position="735"/>
    </location>
</feature>
<evidence type="ECO:0000256" key="6">
    <source>
        <dbReference type="ARBA" id="ARBA00023136"/>
    </source>
</evidence>
<name>A0AAW1RUZ1_9CHLO</name>
<feature type="transmembrane region" description="Helical" evidence="7">
    <location>
        <begin position="747"/>
        <end position="767"/>
    </location>
</feature>
<dbReference type="PROSITE" id="PS50939">
    <property type="entry name" value="CYTOCHROME_B561"/>
    <property type="match status" value="1"/>
</dbReference>
<dbReference type="PROSITE" id="PS51549">
    <property type="entry name" value="DM13"/>
    <property type="match status" value="1"/>
</dbReference>
<evidence type="ECO:0000256" key="5">
    <source>
        <dbReference type="ARBA" id="ARBA00022989"/>
    </source>
</evidence>
<feature type="domain" description="DOMON" evidence="8">
    <location>
        <begin position="127"/>
        <end position="274"/>
    </location>
</feature>
<dbReference type="CDD" id="cd09631">
    <property type="entry name" value="DOMON_DOH"/>
    <property type="match status" value="1"/>
</dbReference>
<dbReference type="Pfam" id="PF25489">
    <property type="entry name" value="At5g54830"/>
    <property type="match status" value="1"/>
</dbReference>
<dbReference type="Pfam" id="PF10517">
    <property type="entry name" value="DM13"/>
    <property type="match status" value="1"/>
</dbReference>
<feature type="transmembrane region" description="Helical" evidence="7">
    <location>
        <begin position="787"/>
        <end position="806"/>
    </location>
</feature>
<evidence type="ECO:0000256" key="4">
    <source>
        <dbReference type="ARBA" id="ARBA00022982"/>
    </source>
</evidence>
<evidence type="ECO:0000256" key="1">
    <source>
        <dbReference type="ARBA" id="ARBA00004370"/>
    </source>
</evidence>
<sequence>MMDHNVAGHVEILDDCTFSVTGFYYDGQAPAAHWWGGKGLQQDVLRRGIELNPMRLASAYTNAAMNVTLPANVTWNDLSVIAVWCEQFLADFGHIVLAKAGSLAPGTAPAMMDELAGFTHCIDLSPGLMQMHWKLDSNDPAAAQNATVLLRAVLPGDMWMGIGLSMDGVDTAMMIGSDAVVVGMVGDKCYAYSYFVTAKSQCNYQSGQNSGVCPVSGLLGAPGTNMGNTAQLLSCSRTKGDIVTVTFSRPLKAANKYQHDWPTGAAKPAVWALGPLSQGSNAAQPIILFHIPNNAGPTFAGPDFKLSFGNNSQCATPLTVQSIAAAKAAQAPAAPPVRAPPMLLDMSTNNGTAFLVTVGSNKNYPNPPGWGLSYHLNGFETPVVRVVRGRTYHFTVMAGETHPLYITDTIIGGGDDTDVIFAGGENNFGTQLMPSNFTWTPNATTPDMVFYQCLMHKKLGWLIQVVNPDGKPANLPNSNKATTTGLQSLSQAVINPTLIAGAPGPAAAPLDCSVAYAGGPSKTYSHCQTLSPGDASVRLYWTLDRAASAIDGLLQCDNGDTGWVELKYSAINVDRAVANNTYLAAQTPTGIQLDAGRLALSSLEAAKSGGKTLQSRFWLAVPPGADNSYKLGCIVANGPLAGNGMVAQHGPGSTLGASVNLASGGVEIAAVDDRPFVAHGVLMVVAWVFILPISVAVARTCKGFRTPLWFHVHRVLGVLALAMALAGLGLGIWLWQATGYGSTGVLVAHVALGLIIVGLGLLQGLALAMRPNPKHRLRWAWNLYHHWVGRIALLGAFANAMLGFALGQLPAWYSWGLAIIWAAIWMAAGAKMLANVRHARRSSDLCDVPHARGEEQFMASGAFKGAAAEV</sequence>
<evidence type="ECO:0008006" key="13">
    <source>
        <dbReference type="Google" id="ProtNLM"/>
    </source>
</evidence>
<dbReference type="InterPro" id="IPR019545">
    <property type="entry name" value="DM13_domain"/>
</dbReference>
<evidence type="ECO:0000313" key="12">
    <source>
        <dbReference type="Proteomes" id="UP001445335"/>
    </source>
</evidence>
<feature type="domain" description="DM13" evidence="10">
    <location>
        <begin position="1"/>
        <end position="98"/>
    </location>
</feature>
<keyword evidence="3 7" id="KW-0812">Transmembrane</keyword>
<feature type="domain" description="Cytochrome b561" evidence="9">
    <location>
        <begin position="643"/>
        <end position="837"/>
    </location>
</feature>